<accession>A0A7X2J1M7</accession>
<dbReference type="InterPro" id="IPR021260">
    <property type="entry name" value="Amj"/>
</dbReference>
<dbReference type="GO" id="GO:0015648">
    <property type="term" value="F:lipid-linked peptidoglycan transporter activity"/>
    <property type="evidence" value="ECO:0007669"/>
    <property type="project" value="UniProtKB-UniRule"/>
</dbReference>
<keyword evidence="1" id="KW-0812">Transmembrane</keyword>
<keyword evidence="1" id="KW-1133">Transmembrane helix</keyword>
<dbReference type="AlphaFoldDB" id="A0A7X2J1M7"/>
<organism evidence="2 3">
    <name type="scientific">Metabacillus lacus</name>
    <dbReference type="NCBI Taxonomy" id="1983721"/>
    <lineage>
        <taxon>Bacteria</taxon>
        <taxon>Bacillati</taxon>
        <taxon>Bacillota</taxon>
        <taxon>Bacilli</taxon>
        <taxon>Bacillales</taxon>
        <taxon>Bacillaceae</taxon>
        <taxon>Metabacillus</taxon>
    </lineage>
</organism>
<dbReference type="RefSeq" id="WP_154309262.1">
    <property type="nucleotide sequence ID" value="NZ_WKKI01000046.1"/>
</dbReference>
<dbReference type="EMBL" id="WKKI01000046">
    <property type="protein sequence ID" value="MRX73801.1"/>
    <property type="molecule type" value="Genomic_DNA"/>
</dbReference>
<comment type="subcellular location">
    <subcellularLocation>
        <location evidence="1">Cell membrane</location>
        <topology evidence="1">Multi-pass membrane protein</topology>
    </subcellularLocation>
</comment>
<dbReference type="GO" id="GO:0071555">
    <property type="term" value="P:cell wall organization"/>
    <property type="evidence" value="ECO:0007669"/>
    <property type="project" value="UniProtKB-KW"/>
</dbReference>
<evidence type="ECO:0000313" key="2">
    <source>
        <dbReference type="EMBL" id="MRX73801.1"/>
    </source>
</evidence>
<sequence length="274" mass="29666">MSVFTVKVLFVSVFLMVIHSIETLAYAVRLSGARVKLIATALSLFSMMVIFSRMANMMQQPVTGSLLDTANSANPLLLVEKQFRILIMASTAGTILGILLLPTFTALFSRGIIHLSKERGSIKKVLAKAMSKAYFKRGLSHISLPKLSYIRDLDFKNVPKKLFLINMAVTAVFTIGVLSALYASLLAPEQGASAIMASGLINGAATILLSFLVDPKISILADDVVNGKGSYASLKGISVMMVGSRLLGTLLAQLLFIPGAYYIAWATKYLLYFQ</sequence>
<feature type="transmembrane region" description="Helical" evidence="1">
    <location>
        <begin position="35"/>
        <end position="55"/>
    </location>
</feature>
<gene>
    <name evidence="1" type="primary">amj</name>
    <name evidence="2" type="ORF">GJU40_16790</name>
</gene>
<dbReference type="HAMAP" id="MF_02077">
    <property type="entry name" value="Amj_flippase"/>
    <property type="match status" value="1"/>
</dbReference>
<dbReference type="GO" id="GO:0008360">
    <property type="term" value="P:regulation of cell shape"/>
    <property type="evidence" value="ECO:0007669"/>
    <property type="project" value="UniProtKB-KW"/>
</dbReference>
<feature type="transmembrane region" description="Helical" evidence="1">
    <location>
        <begin position="246"/>
        <end position="265"/>
    </location>
</feature>
<keyword evidence="1" id="KW-1003">Cell membrane</keyword>
<evidence type="ECO:0000256" key="1">
    <source>
        <dbReference type="HAMAP-Rule" id="MF_02077"/>
    </source>
</evidence>
<feature type="transmembrane region" description="Helical" evidence="1">
    <location>
        <begin position="6"/>
        <end position="28"/>
    </location>
</feature>
<name>A0A7X2J1M7_9BACI</name>
<keyword evidence="1" id="KW-0133">Cell shape</keyword>
<dbReference type="Pfam" id="PF10997">
    <property type="entry name" value="Amj"/>
    <property type="match status" value="1"/>
</dbReference>
<reference evidence="2 3" key="1">
    <citation type="submission" date="2019-11" db="EMBL/GenBank/DDBJ databases">
        <title>Bacillus lacus genome.</title>
        <authorList>
            <person name="Allen C.J."/>
            <person name="Newman J.D."/>
        </authorList>
    </citation>
    <scope>NUCLEOTIDE SEQUENCE [LARGE SCALE GENOMIC DNA]</scope>
    <source>
        <strain evidence="2 3">KCTC 33946</strain>
    </source>
</reference>
<comment type="function">
    <text evidence="1">Involved in peptidoglycan biosynthesis. Transports lipid-linked peptidoglycan precursors from the inner to the outer leaflet of the cytoplasmic membrane.</text>
</comment>
<dbReference type="OrthoDB" id="7888986at2"/>
<keyword evidence="1" id="KW-0961">Cell wall biogenesis/degradation</keyword>
<feature type="transmembrane region" description="Helical" evidence="1">
    <location>
        <begin position="191"/>
        <end position="213"/>
    </location>
</feature>
<evidence type="ECO:0000313" key="3">
    <source>
        <dbReference type="Proteomes" id="UP000448867"/>
    </source>
</evidence>
<dbReference type="GO" id="GO:0009252">
    <property type="term" value="P:peptidoglycan biosynthetic process"/>
    <property type="evidence" value="ECO:0007669"/>
    <property type="project" value="UniProtKB-UniRule"/>
</dbReference>
<comment type="similarity">
    <text evidence="1">Belongs to the Amj family.</text>
</comment>
<protein>
    <recommendedName>
        <fullName evidence="1">Lipid II flippase Amj</fullName>
    </recommendedName>
</protein>
<dbReference type="GO" id="GO:0005886">
    <property type="term" value="C:plasma membrane"/>
    <property type="evidence" value="ECO:0007669"/>
    <property type="project" value="UniProtKB-SubCell"/>
</dbReference>
<proteinExistence type="inferred from homology"/>
<keyword evidence="1" id="KW-0813">Transport</keyword>
<feature type="transmembrane region" description="Helical" evidence="1">
    <location>
        <begin position="85"/>
        <end position="109"/>
    </location>
</feature>
<dbReference type="Proteomes" id="UP000448867">
    <property type="component" value="Unassembled WGS sequence"/>
</dbReference>
<comment type="pathway">
    <text evidence="1">Cell wall biogenesis; peptidoglycan biosynthesis.</text>
</comment>
<keyword evidence="3" id="KW-1185">Reference proteome</keyword>
<keyword evidence="1" id="KW-0472">Membrane</keyword>
<comment type="caution">
    <text evidence="2">The sequence shown here is derived from an EMBL/GenBank/DDBJ whole genome shotgun (WGS) entry which is preliminary data.</text>
</comment>
<dbReference type="UniPathway" id="UPA00219"/>
<keyword evidence="1" id="KW-0573">Peptidoglycan synthesis</keyword>
<feature type="transmembrane region" description="Helical" evidence="1">
    <location>
        <begin position="163"/>
        <end position="185"/>
    </location>
</feature>